<evidence type="ECO:0000259" key="3">
    <source>
        <dbReference type="PROSITE" id="PS51352"/>
    </source>
</evidence>
<dbReference type="Pfam" id="PF00578">
    <property type="entry name" value="AhpC-TSA"/>
    <property type="match status" value="1"/>
</dbReference>
<dbReference type="OrthoDB" id="462848at2"/>
<dbReference type="PANTHER" id="PTHR42852">
    <property type="entry name" value="THIOL:DISULFIDE INTERCHANGE PROTEIN DSBE"/>
    <property type="match status" value="1"/>
</dbReference>
<protein>
    <submittedName>
        <fullName evidence="4">Methylamine dehydrogenase accessory protein MauD</fullName>
    </submittedName>
</protein>
<dbReference type="InterPro" id="IPR050553">
    <property type="entry name" value="Thioredoxin_ResA/DsbE_sf"/>
</dbReference>
<dbReference type="InterPro" id="IPR000866">
    <property type="entry name" value="AhpC/TSA"/>
</dbReference>
<name>A0A1H3IW26_9BACI</name>
<evidence type="ECO:0000256" key="2">
    <source>
        <dbReference type="SAM" id="Phobius"/>
    </source>
</evidence>
<dbReference type="Gene3D" id="3.40.30.10">
    <property type="entry name" value="Glutaredoxin"/>
    <property type="match status" value="1"/>
</dbReference>
<sequence>MEEILLYSVIILWLLIIFHSFLFLLLIRQFGEIFLSSGESILRDGLAIGEKIPDMSVIFFLHQREKLLADVITKPTILCFTAPNCKPCRELIAHWNEGRMKFNDEVNFILVIVGKENEVHKMLGQFPVQGEVIYDKTEELFVRFKVRVTPFAFAVDQSGKVKEKGLCGSKAQLEQYVQSLLTK</sequence>
<dbReference type="Proteomes" id="UP000198935">
    <property type="component" value="Unassembled WGS sequence"/>
</dbReference>
<accession>A0A1H3IW26</accession>
<dbReference type="SUPFAM" id="SSF52833">
    <property type="entry name" value="Thioredoxin-like"/>
    <property type="match status" value="1"/>
</dbReference>
<dbReference type="AlphaFoldDB" id="A0A1H3IW26"/>
<dbReference type="InterPro" id="IPR013766">
    <property type="entry name" value="Thioredoxin_domain"/>
</dbReference>
<dbReference type="InterPro" id="IPR036249">
    <property type="entry name" value="Thioredoxin-like_sf"/>
</dbReference>
<keyword evidence="5" id="KW-1185">Reference proteome</keyword>
<evidence type="ECO:0000313" key="4">
    <source>
        <dbReference type="EMBL" id="SDY31535.1"/>
    </source>
</evidence>
<dbReference type="GO" id="GO:0016209">
    <property type="term" value="F:antioxidant activity"/>
    <property type="evidence" value="ECO:0007669"/>
    <property type="project" value="InterPro"/>
</dbReference>
<keyword evidence="1" id="KW-1015">Disulfide bond</keyword>
<feature type="domain" description="Thioredoxin" evidence="3">
    <location>
        <begin position="46"/>
        <end position="182"/>
    </location>
</feature>
<organism evidence="4 5">
    <name type="scientific">Evansella caseinilytica</name>
    <dbReference type="NCBI Taxonomy" id="1503961"/>
    <lineage>
        <taxon>Bacteria</taxon>
        <taxon>Bacillati</taxon>
        <taxon>Bacillota</taxon>
        <taxon>Bacilli</taxon>
        <taxon>Bacillales</taxon>
        <taxon>Bacillaceae</taxon>
        <taxon>Evansella</taxon>
    </lineage>
</organism>
<dbReference type="PROSITE" id="PS51352">
    <property type="entry name" value="THIOREDOXIN_2"/>
    <property type="match status" value="1"/>
</dbReference>
<proteinExistence type="predicted"/>
<evidence type="ECO:0000256" key="1">
    <source>
        <dbReference type="ARBA" id="ARBA00023157"/>
    </source>
</evidence>
<keyword evidence="2" id="KW-0472">Membrane</keyword>
<evidence type="ECO:0000313" key="5">
    <source>
        <dbReference type="Proteomes" id="UP000198935"/>
    </source>
</evidence>
<dbReference type="STRING" id="1503961.SAMN05421736_101936"/>
<gene>
    <name evidence="4" type="ORF">SAMN05421736_101936</name>
</gene>
<dbReference type="PANTHER" id="PTHR42852:SF17">
    <property type="entry name" value="THIOREDOXIN-LIKE PROTEIN HI_1115"/>
    <property type="match status" value="1"/>
</dbReference>
<feature type="transmembrane region" description="Helical" evidence="2">
    <location>
        <begin position="6"/>
        <end position="27"/>
    </location>
</feature>
<keyword evidence="2" id="KW-0812">Transmembrane</keyword>
<reference evidence="5" key="1">
    <citation type="submission" date="2016-10" db="EMBL/GenBank/DDBJ databases">
        <authorList>
            <person name="Varghese N."/>
            <person name="Submissions S."/>
        </authorList>
    </citation>
    <scope>NUCLEOTIDE SEQUENCE [LARGE SCALE GENOMIC DNA]</scope>
    <source>
        <strain evidence="5">SP</strain>
    </source>
</reference>
<dbReference type="EMBL" id="FNPI01000001">
    <property type="protein sequence ID" value="SDY31535.1"/>
    <property type="molecule type" value="Genomic_DNA"/>
</dbReference>
<dbReference type="GO" id="GO:0016491">
    <property type="term" value="F:oxidoreductase activity"/>
    <property type="evidence" value="ECO:0007669"/>
    <property type="project" value="InterPro"/>
</dbReference>
<keyword evidence="2" id="KW-1133">Transmembrane helix</keyword>